<gene>
    <name evidence="7" type="ORF">RUM43_005278</name>
</gene>
<keyword evidence="4" id="KW-0067">ATP-binding</keyword>
<keyword evidence="3" id="KW-0547">Nucleotide-binding</keyword>
<dbReference type="PANTHER" id="PTHR23305">
    <property type="entry name" value="OBG GTPASE FAMILY"/>
    <property type="match status" value="1"/>
</dbReference>
<keyword evidence="5" id="KW-0460">Magnesium</keyword>
<comment type="caution">
    <text evidence="7">The sequence shown here is derived from an EMBL/GenBank/DDBJ whole genome shotgun (WGS) entry which is preliminary data.</text>
</comment>
<dbReference type="GO" id="GO:0005737">
    <property type="term" value="C:cytoplasm"/>
    <property type="evidence" value="ECO:0007669"/>
    <property type="project" value="TreeGrafter"/>
</dbReference>
<dbReference type="GO" id="GO:0005524">
    <property type="term" value="F:ATP binding"/>
    <property type="evidence" value="ECO:0007669"/>
    <property type="project" value="UniProtKB-KW"/>
</dbReference>
<dbReference type="InterPro" id="IPR012675">
    <property type="entry name" value="Beta-grasp_dom_sf"/>
</dbReference>
<proteinExistence type="predicted"/>
<dbReference type="FunFam" id="3.10.20.30:FF:000029">
    <property type="entry name" value="Obg-like ATPase 1"/>
    <property type="match status" value="1"/>
</dbReference>
<dbReference type="Gene3D" id="3.10.20.30">
    <property type="match status" value="1"/>
</dbReference>
<dbReference type="EMBL" id="JAWJWE010000037">
    <property type="protein sequence ID" value="KAK6624987.1"/>
    <property type="molecule type" value="Genomic_DNA"/>
</dbReference>
<organism evidence="7 8">
    <name type="scientific">Polyplax serrata</name>
    <name type="common">Common mouse louse</name>
    <dbReference type="NCBI Taxonomy" id="468196"/>
    <lineage>
        <taxon>Eukaryota</taxon>
        <taxon>Metazoa</taxon>
        <taxon>Ecdysozoa</taxon>
        <taxon>Arthropoda</taxon>
        <taxon>Hexapoda</taxon>
        <taxon>Insecta</taxon>
        <taxon>Pterygota</taxon>
        <taxon>Neoptera</taxon>
        <taxon>Paraneoptera</taxon>
        <taxon>Psocodea</taxon>
        <taxon>Troctomorpha</taxon>
        <taxon>Phthiraptera</taxon>
        <taxon>Anoplura</taxon>
        <taxon>Polyplacidae</taxon>
        <taxon>Polyplax</taxon>
    </lineage>
</organism>
<dbReference type="Proteomes" id="UP001372834">
    <property type="component" value="Unassembled WGS sequence"/>
</dbReference>
<evidence type="ECO:0000256" key="1">
    <source>
        <dbReference type="ARBA" id="ARBA00001946"/>
    </source>
</evidence>
<evidence type="ECO:0000256" key="4">
    <source>
        <dbReference type="ARBA" id="ARBA00022840"/>
    </source>
</evidence>
<dbReference type="InterPro" id="IPR013029">
    <property type="entry name" value="YchF_C"/>
</dbReference>
<reference evidence="7 8" key="1">
    <citation type="submission" date="2023-10" db="EMBL/GenBank/DDBJ databases">
        <title>Genomes of two closely related lineages of the louse Polyplax serrata with different host specificities.</title>
        <authorList>
            <person name="Martinu J."/>
            <person name="Tarabai H."/>
            <person name="Stefka J."/>
            <person name="Hypsa V."/>
        </authorList>
    </citation>
    <scope>NUCLEOTIDE SEQUENCE [LARGE SCALE GENOMIC DNA]</scope>
    <source>
        <strain evidence="7">HR10_N</strain>
    </source>
</reference>
<keyword evidence="2" id="KW-0479">Metal-binding</keyword>
<sequence>MHTPPVPLNIERTLTKKPYPGRPPCLCGGSGQRRQFTAAGKIHTDFEKGFIMAEVMKFDDFKEEGSEAAAKAAGKYRQQGRNYVVEDGDIIFFKFNAGAGLKDAKKK</sequence>
<dbReference type="GO" id="GO:0016887">
    <property type="term" value="F:ATP hydrolysis activity"/>
    <property type="evidence" value="ECO:0007669"/>
    <property type="project" value="TreeGrafter"/>
</dbReference>
<protein>
    <recommendedName>
        <fullName evidence="6">YchF C-terminal domain-containing protein</fullName>
    </recommendedName>
</protein>
<evidence type="ECO:0000256" key="3">
    <source>
        <dbReference type="ARBA" id="ARBA00022741"/>
    </source>
</evidence>
<evidence type="ECO:0000259" key="6">
    <source>
        <dbReference type="Pfam" id="PF06071"/>
    </source>
</evidence>
<evidence type="ECO:0000313" key="8">
    <source>
        <dbReference type="Proteomes" id="UP001372834"/>
    </source>
</evidence>
<dbReference type="Pfam" id="PF06071">
    <property type="entry name" value="YchF-GTPase_C"/>
    <property type="match status" value="1"/>
</dbReference>
<dbReference type="InterPro" id="IPR012676">
    <property type="entry name" value="TGS-like"/>
</dbReference>
<comment type="cofactor">
    <cofactor evidence="1">
        <name>Mg(2+)</name>
        <dbReference type="ChEBI" id="CHEBI:18420"/>
    </cofactor>
</comment>
<dbReference type="AlphaFoldDB" id="A0AAN8S4N2"/>
<evidence type="ECO:0000256" key="5">
    <source>
        <dbReference type="ARBA" id="ARBA00022842"/>
    </source>
</evidence>
<accession>A0AAN8S4N2</accession>
<evidence type="ECO:0000256" key="2">
    <source>
        <dbReference type="ARBA" id="ARBA00022723"/>
    </source>
</evidence>
<name>A0AAN8S4N2_POLSC</name>
<dbReference type="GO" id="GO:0046872">
    <property type="term" value="F:metal ion binding"/>
    <property type="evidence" value="ECO:0007669"/>
    <property type="project" value="UniProtKB-KW"/>
</dbReference>
<dbReference type="PANTHER" id="PTHR23305:SF11">
    <property type="entry name" value="OBG-LIKE ATPASE 1"/>
    <property type="match status" value="1"/>
</dbReference>
<feature type="domain" description="YchF C-terminal" evidence="6">
    <location>
        <begin position="36"/>
        <end position="96"/>
    </location>
</feature>
<evidence type="ECO:0000313" key="7">
    <source>
        <dbReference type="EMBL" id="KAK6624987.1"/>
    </source>
</evidence>
<dbReference type="SUPFAM" id="SSF81271">
    <property type="entry name" value="TGS-like"/>
    <property type="match status" value="1"/>
</dbReference>